<name>A0A426TZ88_9CHLR</name>
<protein>
    <submittedName>
        <fullName evidence="2">Uncharacterized protein</fullName>
    </submittedName>
</protein>
<gene>
    <name evidence="2" type="ORF">EI684_11440</name>
</gene>
<dbReference type="Proteomes" id="UP000280307">
    <property type="component" value="Unassembled WGS sequence"/>
</dbReference>
<feature type="region of interest" description="Disordered" evidence="1">
    <location>
        <begin position="1"/>
        <end position="20"/>
    </location>
</feature>
<organism evidence="2 3">
    <name type="scientific">Candidatus Viridilinea halotolerans</name>
    <dbReference type="NCBI Taxonomy" id="2491704"/>
    <lineage>
        <taxon>Bacteria</taxon>
        <taxon>Bacillati</taxon>
        <taxon>Chloroflexota</taxon>
        <taxon>Chloroflexia</taxon>
        <taxon>Chloroflexales</taxon>
        <taxon>Chloroflexineae</taxon>
        <taxon>Oscillochloridaceae</taxon>
        <taxon>Candidatus Viridilinea</taxon>
    </lineage>
</organism>
<dbReference type="AlphaFoldDB" id="A0A426TZ88"/>
<evidence type="ECO:0000313" key="2">
    <source>
        <dbReference type="EMBL" id="RRR71566.1"/>
    </source>
</evidence>
<evidence type="ECO:0000313" key="3">
    <source>
        <dbReference type="Proteomes" id="UP000280307"/>
    </source>
</evidence>
<dbReference type="EMBL" id="RSAS01000441">
    <property type="protein sequence ID" value="RRR71566.1"/>
    <property type="molecule type" value="Genomic_DNA"/>
</dbReference>
<comment type="caution">
    <text evidence="2">The sequence shown here is derived from an EMBL/GenBank/DDBJ whole genome shotgun (WGS) entry which is preliminary data.</text>
</comment>
<accession>A0A426TZ88</accession>
<proteinExistence type="predicted"/>
<evidence type="ECO:0000256" key="1">
    <source>
        <dbReference type="SAM" id="MobiDB-lite"/>
    </source>
</evidence>
<reference evidence="2 3" key="1">
    <citation type="submission" date="2018-12" db="EMBL/GenBank/DDBJ databases">
        <title>Genome Sequence of Candidatus Viridilinea halotolerans isolated from saline sulfide-rich spring.</title>
        <authorList>
            <person name="Grouzdev D.S."/>
            <person name="Burganskaya E.I."/>
            <person name="Krutkina M.S."/>
            <person name="Sukhacheva M.V."/>
            <person name="Gorlenko V.M."/>
        </authorList>
    </citation>
    <scope>NUCLEOTIDE SEQUENCE [LARGE SCALE GENOMIC DNA]</scope>
    <source>
        <strain evidence="2">Chok-6</strain>
    </source>
</reference>
<sequence length="300" mass="33357">MAKKANKPTQPNPALRLSTLGPHVNQLATSDAADNERFAHELNRLTVGLKPVSFLPILVNTLAALPKAQQQPLTKPVVAWLAAQGLIQPLQELEAKQTFVGPSRTLARHWLAAGEVSLAPIEVVQPQDLFIRGYKFGSPSQASVALFWYKDERRRNVHLLNCLLDYEPPWEGSLKDISYHTFRDVEAATQRLVAAWGEFLAGGKELDLAHTMYHIWGALHQSRAQAIRLPADFIKVRAQLVPALCAFPPHPDMPALNADELETMAHQGRSPEQINAHEREYGYQTRLPDGSIVRIGSLDD</sequence>